<sequence length="116" mass="12648">RRAISQAQDGKSLFVTGPAGSGKTYTLVLIRQVPIRKYGKKMTNVATVAATNNAALCCDGETYHSYFGFAPNDVDIDTVYQRSSRNRRKIAALQAILIDEGQEILHPDTLSLSNAC</sequence>
<comment type="catalytic activity">
    <reaction evidence="1">
        <text>ATP + H2O = ADP + phosphate + H(+)</text>
        <dbReference type="Rhea" id="RHEA:13065"/>
        <dbReference type="ChEBI" id="CHEBI:15377"/>
        <dbReference type="ChEBI" id="CHEBI:15378"/>
        <dbReference type="ChEBI" id="CHEBI:30616"/>
        <dbReference type="ChEBI" id="CHEBI:43474"/>
        <dbReference type="ChEBI" id="CHEBI:456216"/>
        <dbReference type="EC" id="5.6.2.3"/>
    </reaction>
</comment>
<dbReference type="AlphaFoldDB" id="A0A8T8SP91"/>
<evidence type="ECO:0000256" key="1">
    <source>
        <dbReference type="RuleBase" id="RU363044"/>
    </source>
</evidence>
<comment type="caution">
    <text evidence="3">The sequence shown here is derived from an EMBL/GenBank/DDBJ whole genome shotgun (WGS) entry which is preliminary data.</text>
</comment>
<comment type="cofactor">
    <cofactor evidence="1">
        <name>Mg(2+)</name>
        <dbReference type="ChEBI" id="CHEBI:18420"/>
    </cofactor>
</comment>
<dbReference type="GO" id="GO:0000723">
    <property type="term" value="P:telomere maintenance"/>
    <property type="evidence" value="ECO:0007669"/>
    <property type="project" value="InterPro"/>
</dbReference>
<dbReference type="GO" id="GO:0043139">
    <property type="term" value="F:5'-3' DNA helicase activity"/>
    <property type="evidence" value="ECO:0007669"/>
    <property type="project" value="UniProtKB-EC"/>
</dbReference>
<keyword evidence="1" id="KW-0378">Hydrolase</keyword>
<keyword evidence="1" id="KW-0067">ATP-binding</keyword>
<dbReference type="Pfam" id="PF05970">
    <property type="entry name" value="PIF1"/>
    <property type="match status" value="1"/>
</dbReference>
<dbReference type="InterPro" id="IPR010285">
    <property type="entry name" value="DNA_helicase_pif1-like_DEAD"/>
</dbReference>
<dbReference type="Gene3D" id="3.40.50.300">
    <property type="entry name" value="P-loop containing nucleotide triphosphate hydrolases"/>
    <property type="match status" value="1"/>
</dbReference>
<accession>A0A8T8SP91</accession>
<evidence type="ECO:0000259" key="2">
    <source>
        <dbReference type="Pfam" id="PF05970"/>
    </source>
</evidence>
<evidence type="ECO:0000313" key="4">
    <source>
        <dbReference type="Proteomes" id="UP000077521"/>
    </source>
</evidence>
<dbReference type="GO" id="GO:0005524">
    <property type="term" value="F:ATP binding"/>
    <property type="evidence" value="ECO:0007669"/>
    <property type="project" value="UniProtKB-KW"/>
</dbReference>
<keyword evidence="1" id="KW-0234">DNA repair</keyword>
<evidence type="ECO:0000313" key="3">
    <source>
        <dbReference type="EMBL" id="KAE8244393.1"/>
    </source>
</evidence>
<reference evidence="3" key="1">
    <citation type="submission" date="2016-04" db="EMBL/GenBank/DDBJ databases">
        <authorList>
            <person name="Nguyen H.D."/>
            <person name="Samba Siva P."/>
            <person name="Cullis J."/>
            <person name="Levesque C.A."/>
            <person name="Hambleton S."/>
        </authorList>
    </citation>
    <scope>NUCLEOTIDE SEQUENCE</scope>
    <source>
        <strain evidence="3">DAOMC 236416</strain>
    </source>
</reference>
<keyword evidence="1" id="KW-0233">DNA recombination</keyword>
<name>A0A8T8SP91_9BASI</name>
<protein>
    <recommendedName>
        <fullName evidence="1">ATP-dependent DNA helicase</fullName>
        <ecNumber evidence="1">5.6.2.3</ecNumber>
    </recommendedName>
</protein>
<dbReference type="GO" id="GO:0016787">
    <property type="term" value="F:hydrolase activity"/>
    <property type="evidence" value="ECO:0007669"/>
    <property type="project" value="UniProtKB-KW"/>
</dbReference>
<feature type="non-terminal residue" evidence="3">
    <location>
        <position position="116"/>
    </location>
</feature>
<dbReference type="GO" id="GO:0006281">
    <property type="term" value="P:DNA repair"/>
    <property type="evidence" value="ECO:0007669"/>
    <property type="project" value="UniProtKB-KW"/>
</dbReference>
<keyword evidence="4" id="KW-1185">Reference proteome</keyword>
<keyword evidence="1" id="KW-0547">Nucleotide-binding</keyword>
<dbReference type="EMBL" id="LWDF02000663">
    <property type="protein sequence ID" value="KAE8244393.1"/>
    <property type="molecule type" value="Genomic_DNA"/>
</dbReference>
<organism evidence="3 4">
    <name type="scientific">Tilletia indica</name>
    <dbReference type="NCBI Taxonomy" id="43049"/>
    <lineage>
        <taxon>Eukaryota</taxon>
        <taxon>Fungi</taxon>
        <taxon>Dikarya</taxon>
        <taxon>Basidiomycota</taxon>
        <taxon>Ustilaginomycotina</taxon>
        <taxon>Exobasidiomycetes</taxon>
        <taxon>Tilletiales</taxon>
        <taxon>Tilletiaceae</taxon>
        <taxon>Tilletia</taxon>
    </lineage>
</organism>
<keyword evidence="1" id="KW-0347">Helicase</keyword>
<keyword evidence="1" id="KW-0227">DNA damage</keyword>
<gene>
    <name evidence="3" type="ORF">A4X13_0g6629</name>
</gene>
<reference evidence="3" key="2">
    <citation type="journal article" date="2019" name="IMA Fungus">
        <title>Genome sequencing and comparison of five Tilletia species to identify candidate genes for the detection of regulated species infecting wheat.</title>
        <authorList>
            <person name="Nguyen H.D.T."/>
            <person name="Sultana T."/>
            <person name="Kesanakurti P."/>
            <person name="Hambleton S."/>
        </authorList>
    </citation>
    <scope>NUCLEOTIDE SEQUENCE</scope>
    <source>
        <strain evidence="3">DAOMC 236416</strain>
    </source>
</reference>
<dbReference type="SUPFAM" id="SSF52540">
    <property type="entry name" value="P-loop containing nucleoside triphosphate hydrolases"/>
    <property type="match status" value="1"/>
</dbReference>
<dbReference type="EC" id="5.6.2.3" evidence="1"/>
<dbReference type="Proteomes" id="UP000077521">
    <property type="component" value="Unassembled WGS sequence"/>
</dbReference>
<comment type="similarity">
    <text evidence="1">Belongs to the helicase family.</text>
</comment>
<dbReference type="GO" id="GO:0006310">
    <property type="term" value="P:DNA recombination"/>
    <property type="evidence" value="ECO:0007669"/>
    <property type="project" value="UniProtKB-KW"/>
</dbReference>
<feature type="domain" description="DNA helicase Pif1-like DEAD-box helicase" evidence="2">
    <location>
        <begin position="7"/>
        <end position="100"/>
    </location>
</feature>
<dbReference type="InterPro" id="IPR027417">
    <property type="entry name" value="P-loop_NTPase"/>
</dbReference>
<proteinExistence type="inferred from homology"/>